<dbReference type="Pfam" id="PF13202">
    <property type="entry name" value="EF-hand_5"/>
    <property type="match status" value="2"/>
</dbReference>
<dbReference type="PROSITE" id="PS50222">
    <property type="entry name" value="EF_HAND_2"/>
    <property type="match status" value="2"/>
</dbReference>
<dbReference type="EMBL" id="BMLF01000003">
    <property type="protein sequence ID" value="GGM11239.1"/>
    <property type="molecule type" value="Genomic_DNA"/>
</dbReference>
<feature type="signal peptide" evidence="2">
    <location>
        <begin position="1"/>
        <end position="23"/>
    </location>
</feature>
<organism evidence="4 5">
    <name type="scientific">Pseudooceanicola nanhaiensis</name>
    <dbReference type="NCBI Taxonomy" id="375761"/>
    <lineage>
        <taxon>Bacteria</taxon>
        <taxon>Pseudomonadati</taxon>
        <taxon>Pseudomonadota</taxon>
        <taxon>Alphaproteobacteria</taxon>
        <taxon>Rhodobacterales</taxon>
        <taxon>Paracoccaceae</taxon>
        <taxon>Pseudooceanicola</taxon>
    </lineage>
</organism>
<reference evidence="4" key="2">
    <citation type="submission" date="2020-09" db="EMBL/GenBank/DDBJ databases">
        <authorList>
            <person name="Sun Q."/>
            <person name="Zhou Y."/>
        </authorList>
    </citation>
    <scope>NUCLEOTIDE SEQUENCE</scope>
    <source>
        <strain evidence="4">CGMCC 1.6293</strain>
    </source>
</reference>
<feature type="region of interest" description="Disordered" evidence="1">
    <location>
        <begin position="166"/>
        <end position="185"/>
    </location>
</feature>
<accession>A0A917T5U3</accession>
<dbReference type="InterPro" id="IPR002048">
    <property type="entry name" value="EF_hand_dom"/>
</dbReference>
<evidence type="ECO:0000256" key="2">
    <source>
        <dbReference type="SAM" id="SignalP"/>
    </source>
</evidence>
<dbReference type="InterPro" id="IPR011992">
    <property type="entry name" value="EF-hand-dom_pair"/>
</dbReference>
<evidence type="ECO:0000313" key="5">
    <source>
        <dbReference type="Proteomes" id="UP000649829"/>
    </source>
</evidence>
<dbReference type="Gene3D" id="1.10.238.10">
    <property type="entry name" value="EF-hand"/>
    <property type="match status" value="1"/>
</dbReference>
<proteinExistence type="predicted"/>
<evidence type="ECO:0000256" key="1">
    <source>
        <dbReference type="SAM" id="MobiDB-lite"/>
    </source>
</evidence>
<dbReference type="Proteomes" id="UP000649829">
    <property type="component" value="Unassembled WGS sequence"/>
</dbReference>
<evidence type="ECO:0000259" key="3">
    <source>
        <dbReference type="PROSITE" id="PS50222"/>
    </source>
</evidence>
<gene>
    <name evidence="4" type="ORF">GCM10011534_36600</name>
</gene>
<dbReference type="SUPFAM" id="SSF47473">
    <property type="entry name" value="EF-hand"/>
    <property type="match status" value="1"/>
</dbReference>
<keyword evidence="2" id="KW-0732">Signal</keyword>
<dbReference type="SMART" id="SM00054">
    <property type="entry name" value="EFh"/>
    <property type="match status" value="2"/>
</dbReference>
<dbReference type="PROSITE" id="PS00018">
    <property type="entry name" value="EF_HAND_1"/>
    <property type="match status" value="2"/>
</dbReference>
<evidence type="ECO:0000313" key="4">
    <source>
        <dbReference type="EMBL" id="GGM11239.1"/>
    </source>
</evidence>
<comment type="caution">
    <text evidence="4">The sequence shown here is derived from an EMBL/GenBank/DDBJ whole genome shotgun (WGS) entry which is preliminary data.</text>
</comment>
<dbReference type="CDD" id="cd00051">
    <property type="entry name" value="EFh"/>
    <property type="match status" value="1"/>
</dbReference>
<feature type="domain" description="EF-hand" evidence="3">
    <location>
        <begin position="141"/>
        <end position="167"/>
    </location>
</feature>
<protein>
    <recommendedName>
        <fullName evidence="3">EF-hand domain-containing protein</fullName>
    </recommendedName>
</protein>
<feature type="chain" id="PRO_5037093324" description="EF-hand domain-containing protein" evidence="2">
    <location>
        <begin position="24"/>
        <end position="185"/>
    </location>
</feature>
<feature type="region of interest" description="Disordered" evidence="1">
    <location>
        <begin position="23"/>
        <end position="45"/>
    </location>
</feature>
<dbReference type="GO" id="GO:0005509">
    <property type="term" value="F:calcium ion binding"/>
    <property type="evidence" value="ECO:0007669"/>
    <property type="project" value="InterPro"/>
</dbReference>
<dbReference type="InterPro" id="IPR018247">
    <property type="entry name" value="EF_Hand_1_Ca_BS"/>
</dbReference>
<sequence>MKTITTFAAAMSLSIVAAGHAAADSHHGHSGGPLANDSGPAAPQGEMMHDMMRMMMQMHGRMMDAGPAGGLSMMDGDMMRMMMAPGGMGDGLAADPEPEAARSAMLARLAEFDADGDGKLSLAEFEALHAAVTRETTVDRFQHLDADGDGRITETEMGAPARRMEMRRGMPGAPGMMSDRMPSGN</sequence>
<name>A0A917T5U3_9RHOB</name>
<feature type="domain" description="EF-hand" evidence="3">
    <location>
        <begin position="100"/>
        <end position="135"/>
    </location>
</feature>
<dbReference type="RefSeq" id="WP_051630891.1">
    <property type="nucleotide sequence ID" value="NZ_BMLF01000003.1"/>
</dbReference>
<keyword evidence="5" id="KW-1185">Reference proteome</keyword>
<dbReference type="AlphaFoldDB" id="A0A917T5U3"/>
<reference evidence="4" key="1">
    <citation type="journal article" date="2014" name="Int. J. Syst. Evol. Microbiol.">
        <title>Complete genome sequence of Corynebacterium casei LMG S-19264T (=DSM 44701T), isolated from a smear-ripened cheese.</title>
        <authorList>
            <consortium name="US DOE Joint Genome Institute (JGI-PGF)"/>
            <person name="Walter F."/>
            <person name="Albersmeier A."/>
            <person name="Kalinowski J."/>
            <person name="Ruckert C."/>
        </authorList>
    </citation>
    <scope>NUCLEOTIDE SEQUENCE</scope>
    <source>
        <strain evidence="4">CGMCC 1.6293</strain>
    </source>
</reference>